<feature type="transmembrane region" description="Helical" evidence="7">
    <location>
        <begin position="757"/>
        <end position="776"/>
    </location>
</feature>
<feature type="transmembrane region" description="Helical" evidence="7">
    <location>
        <begin position="291"/>
        <end position="313"/>
    </location>
</feature>
<dbReference type="GO" id="GO:0005886">
    <property type="term" value="C:plasma membrane"/>
    <property type="evidence" value="ECO:0007669"/>
    <property type="project" value="UniProtKB-SubCell"/>
</dbReference>
<evidence type="ECO:0000256" key="6">
    <source>
        <dbReference type="ARBA" id="ARBA00023136"/>
    </source>
</evidence>
<feature type="transmembrane region" description="Helical" evidence="7">
    <location>
        <begin position="816"/>
        <end position="837"/>
    </location>
</feature>
<evidence type="ECO:0000256" key="2">
    <source>
        <dbReference type="ARBA" id="ARBA00010157"/>
    </source>
</evidence>
<dbReference type="Pfam" id="PF03176">
    <property type="entry name" value="MMPL"/>
    <property type="match status" value="2"/>
</dbReference>
<evidence type="ECO:0000313" key="10">
    <source>
        <dbReference type="Proteomes" id="UP000004816"/>
    </source>
</evidence>
<feature type="transmembrane region" description="Helical" evidence="7">
    <location>
        <begin position="325"/>
        <end position="349"/>
    </location>
</feature>
<dbReference type="PANTHER" id="PTHR33406:SF6">
    <property type="entry name" value="MEMBRANE PROTEIN YDGH-RELATED"/>
    <property type="match status" value="1"/>
</dbReference>
<organism evidence="9 10">
    <name type="scientific">Segniliparus rugosus (strain ATCC BAA-974 / DSM 45345 / CCUG 50838 / CIP 108380 / JCM 13579 / CDC 945)</name>
    <dbReference type="NCBI Taxonomy" id="679197"/>
    <lineage>
        <taxon>Bacteria</taxon>
        <taxon>Bacillati</taxon>
        <taxon>Actinomycetota</taxon>
        <taxon>Actinomycetes</taxon>
        <taxon>Mycobacteriales</taxon>
        <taxon>Segniliparaceae</taxon>
        <taxon>Segniliparus</taxon>
    </lineage>
</organism>
<keyword evidence="3" id="KW-1003">Cell membrane</keyword>
<feature type="transmembrane region" description="Helical" evidence="7">
    <location>
        <begin position="783"/>
        <end position="804"/>
    </location>
</feature>
<keyword evidence="6 7" id="KW-0472">Membrane</keyword>
<keyword evidence="10" id="KW-1185">Reference proteome</keyword>
<dbReference type="InterPro" id="IPR050545">
    <property type="entry name" value="Mycobact_MmpL"/>
</dbReference>
<protein>
    <recommendedName>
        <fullName evidence="8">Membrane transport protein MMPL domain-containing protein</fullName>
    </recommendedName>
</protein>
<feature type="transmembrane region" description="Helical" evidence="7">
    <location>
        <begin position="370"/>
        <end position="392"/>
    </location>
</feature>
<dbReference type="HOGENOM" id="CLU_005108_3_2_11"/>
<evidence type="ECO:0000256" key="4">
    <source>
        <dbReference type="ARBA" id="ARBA00022692"/>
    </source>
</evidence>
<dbReference type="Gene3D" id="1.20.1640.10">
    <property type="entry name" value="Multidrug efflux transporter AcrB transmembrane domain"/>
    <property type="match status" value="2"/>
</dbReference>
<dbReference type="SUPFAM" id="SSF82866">
    <property type="entry name" value="Multidrug efflux transporter AcrB transmembrane domain"/>
    <property type="match status" value="2"/>
</dbReference>
<evidence type="ECO:0000313" key="9">
    <source>
        <dbReference type="EMBL" id="EFV12801.1"/>
    </source>
</evidence>
<feature type="transmembrane region" description="Helical" evidence="7">
    <location>
        <begin position="900"/>
        <end position="920"/>
    </location>
</feature>
<dbReference type="AlphaFoldDB" id="E5XS16"/>
<sequence>MSRPPLGRLLHKFAAPVVVLWLLLAGALNLVVPQLETVIQQRAQSFLPDEAASVQAFMKLGKYFGGTGTNNFGYLLVEGDQPLDEEAHQYYSTLLAKLLADKRHVNSALDLWSDPNFAPANESHDGKAAYVLVNLAGNMGTALAMESTQAARDIIAATPPPTGVRVYLTGASVVVNDELVSINDSILILLAACTLLVGGVLIWVYRSPTTIMVPLLTVGLSLATARAVVAFCGDHGLIRISIFASSLLSVIVLGAGTDYGIFLLGRYQEARRAGEDPERAYYTALAGTEHIIVASALTVAGATACMTFTRLAIFSTSGLPCTIAVIVTLAAALTLGPALLALGSKLGYLEPRERQAIRRWRRIGTTVVRWPAPVLAASLGALAVLILILPTFTVSYDERKAQPSDSPANTGIAAADRHLPPNILIPNLFVVEADHDMRNPSDLIALAKVTNAIVALPGVNAVQGITRPLSAPLEQSTLTSQAGYVGNRLTQMTDLLQRRVDDLNTLSSRVGQLSATINGLEGALSSGKQGIGQALGSAEQLQAALSGVVEKLDSLRDTAEPARQFVSSLPNCENNDYCQAALTGFSLFDDLDQFDGLVGGLVRGSNSAAQSLPRLSAQLGGLKSFVAQAKALLAPLQSALGALLPQVSQITQFTEEVSKSFAAGDPNNSFFLPSQALENPLFKNAMPYFFSPDGKATRMIVTAEMPGFSQESMDLSAEIIPTALTAIKGTSLAGSTVSVGGAGGTLLNIQAFAREDFITSIVAAFAFVFCVVLILLRSLVAAVVVIGTVALSYLSALGLTVFIWQDIVGNQLHWSVAPISFVFLVAVGADYNLLLVARFKEELKAGINTGIIRSMASTGDVVTTAGLVFGFTMFAMIAGYAHNIAQIGTTVGIGLFLDTLIVRSFVIPSVAALLGRWFWWPITVRNRPERARAAPQS</sequence>
<dbReference type="EMBL" id="ACZI02000002">
    <property type="protein sequence ID" value="EFV12801.1"/>
    <property type="molecule type" value="Genomic_DNA"/>
</dbReference>
<comment type="similarity">
    <text evidence="2">Belongs to the resistance-nodulation-cell division (RND) (TC 2.A.6) family. MmpL subfamily.</text>
</comment>
<dbReference type="InterPro" id="IPR004869">
    <property type="entry name" value="MMPL_dom"/>
</dbReference>
<evidence type="ECO:0000256" key="3">
    <source>
        <dbReference type="ARBA" id="ARBA00022475"/>
    </source>
</evidence>
<keyword evidence="4 7" id="KW-0812">Transmembrane</keyword>
<comment type="caution">
    <text evidence="9">The sequence shown here is derived from an EMBL/GenBank/DDBJ whole genome shotgun (WGS) entry which is preliminary data.</text>
</comment>
<gene>
    <name evidence="9" type="ORF">HMPREF9336_02288</name>
</gene>
<dbReference type="RefSeq" id="WP_007470500.1">
    <property type="nucleotide sequence ID" value="NZ_KI391953.1"/>
</dbReference>
<feature type="domain" description="Membrane transport protein MMPL" evidence="8">
    <location>
        <begin position="647"/>
        <end position="929"/>
    </location>
</feature>
<proteinExistence type="inferred from homology"/>
<keyword evidence="5 7" id="KW-1133">Transmembrane helix</keyword>
<feature type="domain" description="Membrane transport protein MMPL" evidence="8">
    <location>
        <begin position="46"/>
        <end position="374"/>
    </location>
</feature>
<accession>E5XS16</accession>
<comment type="subcellular location">
    <subcellularLocation>
        <location evidence="1">Cell membrane</location>
        <topology evidence="1">Multi-pass membrane protein</topology>
    </subcellularLocation>
</comment>
<evidence type="ECO:0000259" key="8">
    <source>
        <dbReference type="Pfam" id="PF03176"/>
    </source>
</evidence>
<dbReference type="PANTHER" id="PTHR33406">
    <property type="entry name" value="MEMBRANE PROTEIN MJ1562-RELATED"/>
    <property type="match status" value="1"/>
</dbReference>
<feature type="transmembrane region" description="Helical" evidence="7">
    <location>
        <begin position="186"/>
        <end position="205"/>
    </location>
</feature>
<feature type="transmembrane region" description="Helical" evidence="7">
    <location>
        <begin position="237"/>
        <end position="262"/>
    </location>
</feature>
<dbReference type="OrthoDB" id="2365435at2"/>
<feature type="transmembrane region" description="Helical" evidence="7">
    <location>
        <begin position="858"/>
        <end position="880"/>
    </location>
</feature>
<dbReference type="eggNOG" id="COG2409">
    <property type="taxonomic scope" value="Bacteria"/>
</dbReference>
<dbReference type="Proteomes" id="UP000004816">
    <property type="component" value="Unassembled WGS sequence"/>
</dbReference>
<dbReference type="STRING" id="679197.HMPREF9336_02288"/>
<evidence type="ECO:0000256" key="1">
    <source>
        <dbReference type="ARBA" id="ARBA00004651"/>
    </source>
</evidence>
<evidence type="ECO:0000256" key="5">
    <source>
        <dbReference type="ARBA" id="ARBA00022989"/>
    </source>
</evidence>
<reference evidence="9 10" key="1">
    <citation type="journal article" date="2011" name="Stand. Genomic Sci.">
        <title>High quality draft genome sequence of Segniliparus rugosus CDC 945(T)= (ATCC BAA-974(T)).</title>
        <authorList>
            <person name="Earl A.M."/>
            <person name="Desjardins C.A."/>
            <person name="Fitzgerald M.G."/>
            <person name="Arachchi H.M."/>
            <person name="Zeng Q."/>
            <person name="Mehta T."/>
            <person name="Griggs A."/>
            <person name="Birren B.W."/>
            <person name="Toney N.C."/>
            <person name="Carr J."/>
            <person name="Posey J."/>
            <person name="Butler W.R."/>
        </authorList>
    </citation>
    <scope>NUCLEOTIDE SEQUENCE [LARGE SCALE GENOMIC DNA]</scope>
    <source>
        <strain evidence="10">ATCC BAA-974 / DSM 45345 / CCUG 50838 / CIP 108380 / JCM 13579 / CDC 945</strain>
    </source>
</reference>
<evidence type="ECO:0000256" key="7">
    <source>
        <dbReference type="SAM" id="Phobius"/>
    </source>
</evidence>
<name>E5XS16_SEGRC</name>